<name>A0A9C6XUG3_FRAOC</name>
<dbReference type="GO" id="GO:0008270">
    <property type="term" value="F:zinc ion binding"/>
    <property type="evidence" value="ECO:0007669"/>
    <property type="project" value="TreeGrafter"/>
</dbReference>
<feature type="region of interest" description="Disordered" evidence="3">
    <location>
        <begin position="864"/>
        <end position="995"/>
    </location>
</feature>
<dbReference type="OrthoDB" id="10684759at2759"/>
<feature type="compositionally biased region" description="Basic and acidic residues" evidence="3">
    <location>
        <begin position="370"/>
        <end position="380"/>
    </location>
</feature>
<proteinExistence type="predicted"/>
<protein>
    <submittedName>
        <fullName evidence="5">MAP7 domain-containing protein 1-like isoform X1</fullName>
    </submittedName>
</protein>
<gene>
    <name evidence="5" type="primary">LOC113209285</name>
</gene>
<feature type="region of interest" description="Disordered" evidence="3">
    <location>
        <begin position="182"/>
        <end position="395"/>
    </location>
</feature>
<feature type="compositionally biased region" description="Low complexity" evidence="3">
    <location>
        <begin position="381"/>
        <end position="395"/>
    </location>
</feature>
<reference evidence="5" key="1">
    <citation type="submission" date="2025-08" db="UniProtKB">
        <authorList>
            <consortium name="RefSeq"/>
        </authorList>
    </citation>
    <scope>IDENTIFICATION</scope>
    <source>
        <tissue evidence="5">Whole organism</tissue>
    </source>
</reference>
<feature type="compositionally biased region" description="Low complexity" evidence="3">
    <location>
        <begin position="876"/>
        <end position="885"/>
    </location>
</feature>
<feature type="compositionally biased region" description="Basic and acidic residues" evidence="3">
    <location>
        <begin position="284"/>
        <end position="295"/>
    </location>
</feature>
<dbReference type="PANTHER" id="PTHR23075">
    <property type="entry name" value="PUTATIVE ATP-ASE"/>
    <property type="match status" value="1"/>
</dbReference>
<feature type="region of interest" description="Disordered" evidence="3">
    <location>
        <begin position="1010"/>
        <end position="1035"/>
    </location>
</feature>
<dbReference type="RefSeq" id="XP_052131385.1">
    <property type="nucleotide sequence ID" value="XM_052275425.1"/>
</dbReference>
<dbReference type="GeneID" id="113209285"/>
<feature type="compositionally biased region" description="Basic and acidic residues" evidence="3">
    <location>
        <begin position="213"/>
        <end position="242"/>
    </location>
</feature>
<dbReference type="GO" id="GO:0005739">
    <property type="term" value="C:mitochondrion"/>
    <property type="evidence" value="ECO:0007669"/>
    <property type="project" value="TreeGrafter"/>
</dbReference>
<dbReference type="GO" id="GO:0007005">
    <property type="term" value="P:mitochondrion organization"/>
    <property type="evidence" value="ECO:0007669"/>
    <property type="project" value="TreeGrafter"/>
</dbReference>
<evidence type="ECO:0000256" key="2">
    <source>
        <dbReference type="SAM" id="Coils"/>
    </source>
</evidence>
<feature type="compositionally biased region" description="Basic and acidic residues" evidence="3">
    <location>
        <begin position="864"/>
        <end position="875"/>
    </location>
</feature>
<feature type="region of interest" description="Disordered" evidence="3">
    <location>
        <begin position="33"/>
        <end position="75"/>
    </location>
</feature>
<feature type="compositionally biased region" description="Low complexity" evidence="3">
    <location>
        <begin position="325"/>
        <end position="346"/>
    </location>
</feature>
<dbReference type="KEGG" id="foc:113209285"/>
<organism evidence="4 5">
    <name type="scientific">Frankliniella occidentalis</name>
    <name type="common">Western flower thrips</name>
    <name type="synonym">Euthrips occidentalis</name>
    <dbReference type="NCBI Taxonomy" id="133901"/>
    <lineage>
        <taxon>Eukaryota</taxon>
        <taxon>Metazoa</taxon>
        <taxon>Ecdysozoa</taxon>
        <taxon>Arthropoda</taxon>
        <taxon>Hexapoda</taxon>
        <taxon>Insecta</taxon>
        <taxon>Pterygota</taxon>
        <taxon>Neoptera</taxon>
        <taxon>Paraneoptera</taxon>
        <taxon>Thysanoptera</taxon>
        <taxon>Terebrantia</taxon>
        <taxon>Thripoidea</taxon>
        <taxon>Thripidae</taxon>
        <taxon>Frankliniella</taxon>
    </lineage>
</organism>
<dbReference type="Proteomes" id="UP000504606">
    <property type="component" value="Unplaced"/>
</dbReference>
<keyword evidence="4" id="KW-1185">Reference proteome</keyword>
<keyword evidence="1 2" id="KW-0175">Coiled coil</keyword>
<accession>A0A9C6XUG3</accession>
<sequence>MAVLCEDILVAAPSGHHLLKIYVVVAPAPHHSPAAGCSRRRPLPLTPQPGPQPQPQPRPPHPHKQHQPKRSQGHKMTSTALLLLAAIAALCLGDDALREGQPNALTDDIDPELLKLIADGGDMGIDMADRDGRSLATASRLYRELKKKELLKTPTVQKPLTLEERRQKVKERVEKVRKMMKDNRERRLKGLPPVQIEIHGDPLSGKVGTGRSAAKEGENVEDKSSKASDKEAKEQINPEASDKASQTGDNPNETSEAAKKTKSDKSTENETLKTNEDDVGVSGLEKDVPKGDILPKDSVTSQPSTLVTSPSMEEYTSTTPTLHAETSSSSTQGSTTAEATSTTPSPLELSPVAPPPNPVSTASTIFPTISDKESHARDQDQSSSTPSSQEPLETSTAPAIAHVNVQPSASPAPGVMHEPVQPIASPAPAVLQVPTQPIASPAPTVVPMHALPSASPAPVMIHVAAQPASPAPAVVPMHTLQSASPAPVVIHVAAQPASPAPHFVQAPAQPIASPPPSVVQVPVRPVSSPAPAVAPVHPGANPAVWPAVLTPAHHAVQADPRANSWYEYGHGRAASPEQTEVDFQAWAAFEAAVAQERAAQEAVAAQRRAAELMAAQQRAAQQEEAAKQRALQEAQETQRRAAVLLAAQERAERQGAELLAAQQRAIQEVMVAKQRAVELAAAQERAAREEAERMEAQQRAAQEAMAAQEAAVKEAAAALLAEQQRAEREEKAAQQRAEQRAALQDAIAQQQRAAQEAIVAQQIAQKLVTDQDPAPPVPDGPIVLGPPNPAITAPRIVDDLPNGDLENQREVDFQKWKAGLPRYRKPDSYLTPLPDGTLPPSPYTAPGTSGLPTLDEFQRIMEEARGHAVSKRDTTPTDTPSTTTPRHVEPRAPAPLWPRDPYMSSSTAAPARHRDHRHHHDDGHVSVPGAAAPEVPHTHNPYWPAEPNPEEKPVHKKFRPTTAARPFQNATNDGELQPPQGGAPSSTAAPGRPINQGPVIAMLLTSTTARPEPLPNPLPLTVAVPKARPSGSRRKRHLWRGLQEPRDAQCALFGG</sequence>
<dbReference type="PANTHER" id="PTHR23075:SF0">
    <property type="entry name" value="ATPASE FAMILY AAA DOMAIN-CONTAINING PROTEIN 3"/>
    <property type="match status" value="1"/>
</dbReference>
<feature type="compositionally biased region" description="Basic and acidic residues" evidence="3">
    <location>
        <begin position="256"/>
        <end position="276"/>
    </location>
</feature>
<evidence type="ECO:0000256" key="1">
    <source>
        <dbReference type="ARBA" id="ARBA00023054"/>
    </source>
</evidence>
<feature type="coiled-coil region" evidence="2">
    <location>
        <begin position="595"/>
        <end position="740"/>
    </location>
</feature>
<feature type="compositionally biased region" description="Basic residues" evidence="3">
    <location>
        <begin position="60"/>
        <end position="73"/>
    </location>
</feature>
<feature type="compositionally biased region" description="Pro residues" evidence="3">
    <location>
        <begin position="44"/>
        <end position="59"/>
    </location>
</feature>
<evidence type="ECO:0000256" key="3">
    <source>
        <dbReference type="SAM" id="MobiDB-lite"/>
    </source>
</evidence>
<evidence type="ECO:0000313" key="4">
    <source>
        <dbReference type="Proteomes" id="UP000504606"/>
    </source>
</evidence>
<feature type="compositionally biased region" description="Polar residues" evidence="3">
    <location>
        <begin position="243"/>
        <end position="255"/>
    </location>
</feature>
<evidence type="ECO:0000313" key="5">
    <source>
        <dbReference type="RefSeq" id="XP_052131385.1"/>
    </source>
</evidence>
<dbReference type="AlphaFoldDB" id="A0A9C6XUG3"/>
<feature type="compositionally biased region" description="Polar residues" evidence="3">
    <location>
        <begin position="298"/>
        <end position="321"/>
    </location>
</feature>